<dbReference type="KEGG" id="slk:SLUN_23450"/>
<keyword evidence="2" id="KW-1185">Reference proteome</keyword>
<gene>
    <name evidence="1" type="ORF">SLUN_23450</name>
</gene>
<name>A0A2R4T6B2_9ACTN</name>
<evidence type="ECO:0000313" key="2">
    <source>
        <dbReference type="Proteomes" id="UP000244201"/>
    </source>
</evidence>
<sequence length="143" mass="15208">MPTDNTLETFADIKRVSATPAPCQPVADAINRGRPDGPTSYADVSYSEKDSALVAGYISLSSDSAAGSEKFFDAVKSSLEQCDRLTVTGRYGDTITITITLGPSDTVGDESISFTTSSTWKMPGEDGYASRSHGLKWQAWPVG</sequence>
<organism evidence="1 2">
    <name type="scientific">Streptomyces lunaelactis</name>
    <dbReference type="NCBI Taxonomy" id="1535768"/>
    <lineage>
        <taxon>Bacteria</taxon>
        <taxon>Bacillati</taxon>
        <taxon>Actinomycetota</taxon>
        <taxon>Actinomycetes</taxon>
        <taxon>Kitasatosporales</taxon>
        <taxon>Streptomycetaceae</taxon>
        <taxon>Streptomyces</taxon>
    </lineage>
</organism>
<accession>A0A2R4T6B2</accession>
<dbReference type="Gene3D" id="3.40.1000.70">
    <property type="entry name" value="PknH-like extracellular domain"/>
    <property type="match status" value="1"/>
</dbReference>
<dbReference type="EMBL" id="CP026304">
    <property type="protein sequence ID" value="AVZ74683.1"/>
    <property type="molecule type" value="Genomic_DNA"/>
</dbReference>
<reference evidence="1 2" key="1">
    <citation type="submission" date="2018-01" db="EMBL/GenBank/DDBJ databases">
        <title>Complete genome sequence of Streptomyces lunaelactis MM109T, a Ferroverdin A producer isolated from cave moonmilk deposits.</title>
        <authorList>
            <person name="Naome A."/>
            <person name="Martinet L."/>
            <person name="Maciejewska M."/>
            <person name="Anderssen S."/>
            <person name="Adam D."/>
            <person name="Tenconi E."/>
            <person name="Deflandre B."/>
            <person name="Arguelles-Arias A."/>
            <person name="Calusinska M."/>
            <person name="Copieters W."/>
            <person name="Karim L."/>
            <person name="Hanikenne M."/>
            <person name="Baurain D."/>
            <person name="van Wezel G."/>
            <person name="Smargiasso N."/>
            <person name="de Pauw E."/>
            <person name="Delfosse P."/>
            <person name="Rigali S."/>
        </authorList>
    </citation>
    <scope>NUCLEOTIDE SEQUENCE [LARGE SCALE GENOMIC DNA]</scope>
    <source>
        <strain evidence="1 2">MM109</strain>
    </source>
</reference>
<protein>
    <submittedName>
        <fullName evidence="1">Uncharacterized protein</fullName>
    </submittedName>
</protein>
<dbReference type="Proteomes" id="UP000244201">
    <property type="component" value="Chromosome"/>
</dbReference>
<evidence type="ECO:0000313" key="1">
    <source>
        <dbReference type="EMBL" id="AVZ74683.1"/>
    </source>
</evidence>
<dbReference type="AlphaFoldDB" id="A0A2R4T6B2"/>
<proteinExistence type="predicted"/>
<dbReference type="InterPro" id="IPR038232">
    <property type="entry name" value="PknH-like_Extracell_sf"/>
</dbReference>